<dbReference type="EMBL" id="JAIZAY010000001">
    <property type="protein sequence ID" value="KAJ8049490.1"/>
    <property type="molecule type" value="Genomic_DNA"/>
</dbReference>
<gene>
    <name evidence="1" type="ORF">HOLleu_02259</name>
</gene>
<accession>A0A9Q1CRI3</accession>
<dbReference type="AlphaFoldDB" id="A0A9Q1CRI3"/>
<protein>
    <submittedName>
        <fullName evidence="1">Uncharacterized protein</fullName>
    </submittedName>
</protein>
<evidence type="ECO:0000313" key="1">
    <source>
        <dbReference type="EMBL" id="KAJ8049490.1"/>
    </source>
</evidence>
<organism evidence="1 2">
    <name type="scientific">Holothuria leucospilota</name>
    <name type="common">Black long sea cucumber</name>
    <name type="synonym">Mertensiothuria leucospilota</name>
    <dbReference type="NCBI Taxonomy" id="206669"/>
    <lineage>
        <taxon>Eukaryota</taxon>
        <taxon>Metazoa</taxon>
        <taxon>Echinodermata</taxon>
        <taxon>Eleutherozoa</taxon>
        <taxon>Echinozoa</taxon>
        <taxon>Holothuroidea</taxon>
        <taxon>Aspidochirotacea</taxon>
        <taxon>Aspidochirotida</taxon>
        <taxon>Holothuriidae</taxon>
        <taxon>Holothuria</taxon>
    </lineage>
</organism>
<keyword evidence="2" id="KW-1185">Reference proteome</keyword>
<name>A0A9Q1CRI3_HOLLE</name>
<evidence type="ECO:0000313" key="2">
    <source>
        <dbReference type="Proteomes" id="UP001152320"/>
    </source>
</evidence>
<sequence length="147" mass="16872">MHILPLVSRLVTVEVDHNFPSSVYPLYQDYEFEGEWLYRFKQRLLIRVFEVQSKFGTDCFVCGFCLVQMTADRSKQMDRWVEHYSELYSTENTVSEEAIYSILSLPSLDELDTEPTIAELEKTVNGLANGKALGNDGIPPEIIKKGK</sequence>
<proteinExistence type="predicted"/>
<dbReference type="OrthoDB" id="10062692at2759"/>
<comment type="caution">
    <text evidence="1">The sequence shown here is derived from an EMBL/GenBank/DDBJ whole genome shotgun (WGS) entry which is preliminary data.</text>
</comment>
<dbReference type="Proteomes" id="UP001152320">
    <property type="component" value="Chromosome 1"/>
</dbReference>
<reference evidence="1" key="1">
    <citation type="submission" date="2021-10" db="EMBL/GenBank/DDBJ databases">
        <title>Tropical sea cucumber genome reveals ecological adaptation and Cuvierian tubules defense mechanism.</title>
        <authorList>
            <person name="Chen T."/>
        </authorList>
    </citation>
    <scope>NUCLEOTIDE SEQUENCE</scope>
    <source>
        <strain evidence="1">Nanhai2018</strain>
        <tissue evidence="1">Muscle</tissue>
    </source>
</reference>